<keyword evidence="2" id="KW-0540">Nuclease</keyword>
<dbReference type="GO" id="GO:0004519">
    <property type="term" value="F:endonuclease activity"/>
    <property type="evidence" value="ECO:0007669"/>
    <property type="project" value="UniProtKB-KW"/>
</dbReference>
<dbReference type="Proteomes" id="UP000569914">
    <property type="component" value="Unassembled WGS sequence"/>
</dbReference>
<protein>
    <submittedName>
        <fullName evidence="2">Endonuclease/exonuclease/phosphatase family metal-dependent hydrolase</fullName>
    </submittedName>
</protein>
<dbReference type="RefSeq" id="WP_179750768.1">
    <property type="nucleotide sequence ID" value="NZ_JACCBU010000001.1"/>
</dbReference>
<dbReference type="InterPro" id="IPR005135">
    <property type="entry name" value="Endo/exonuclease/phosphatase"/>
</dbReference>
<reference evidence="2 3" key="1">
    <citation type="submission" date="2020-07" db="EMBL/GenBank/DDBJ databases">
        <title>Sequencing the genomes of 1000 actinobacteria strains.</title>
        <authorList>
            <person name="Klenk H.-P."/>
        </authorList>
    </citation>
    <scope>NUCLEOTIDE SEQUENCE [LARGE SCALE GENOMIC DNA]</scope>
    <source>
        <strain evidence="2 3">DSM 22083</strain>
    </source>
</reference>
<keyword evidence="2" id="KW-0378">Hydrolase</keyword>
<dbReference type="SUPFAM" id="SSF56219">
    <property type="entry name" value="DNase I-like"/>
    <property type="match status" value="1"/>
</dbReference>
<name>A0A7Y9I619_9ACTN</name>
<evidence type="ECO:0000313" key="2">
    <source>
        <dbReference type="EMBL" id="NYE70942.1"/>
    </source>
</evidence>
<keyword evidence="2" id="KW-0269">Exonuclease</keyword>
<sequence>MLRVLTFNIRAGHDLANRLDLGRTADVIAAVQPDIVGLQEVDRHFDARSDHRDQTADLAERLGWTGVFAPALDLEPEPGADHRRQYGDALLTPHRMIDFTPYRLENLPSDDPDLEERSAVRATLEIDGRTVEVYVTHLDHVSAEQREHQARQVRDLVSGDGPVIMMGDLNAGPDEASVKTIAEGLEDAAASLNGYLTYPSDVPELRLDHIFVRGLRPVGAAVLDVRASDHRPLLVELAWP</sequence>
<dbReference type="GO" id="GO:0016020">
    <property type="term" value="C:membrane"/>
    <property type="evidence" value="ECO:0007669"/>
    <property type="project" value="GOC"/>
</dbReference>
<dbReference type="Pfam" id="PF03372">
    <property type="entry name" value="Exo_endo_phos"/>
    <property type="match status" value="1"/>
</dbReference>
<gene>
    <name evidence="2" type="ORF">BKA15_002271</name>
</gene>
<comment type="caution">
    <text evidence="2">The sequence shown here is derived from an EMBL/GenBank/DDBJ whole genome shotgun (WGS) entry which is preliminary data.</text>
</comment>
<feature type="domain" description="Endonuclease/exonuclease/phosphatase" evidence="1">
    <location>
        <begin position="5"/>
        <end position="230"/>
    </location>
</feature>
<dbReference type="GO" id="GO:0006506">
    <property type="term" value="P:GPI anchor biosynthetic process"/>
    <property type="evidence" value="ECO:0007669"/>
    <property type="project" value="TreeGrafter"/>
</dbReference>
<dbReference type="InterPro" id="IPR051916">
    <property type="entry name" value="GPI-anchor_lipid_remodeler"/>
</dbReference>
<dbReference type="GO" id="GO:0004527">
    <property type="term" value="F:exonuclease activity"/>
    <property type="evidence" value="ECO:0007669"/>
    <property type="project" value="UniProtKB-KW"/>
</dbReference>
<dbReference type="InterPro" id="IPR036691">
    <property type="entry name" value="Endo/exonu/phosph_ase_sf"/>
</dbReference>
<proteinExistence type="predicted"/>
<organism evidence="2 3">
    <name type="scientific">Microlunatus parietis</name>
    <dbReference type="NCBI Taxonomy" id="682979"/>
    <lineage>
        <taxon>Bacteria</taxon>
        <taxon>Bacillati</taxon>
        <taxon>Actinomycetota</taxon>
        <taxon>Actinomycetes</taxon>
        <taxon>Propionibacteriales</taxon>
        <taxon>Propionibacteriaceae</taxon>
        <taxon>Microlunatus</taxon>
    </lineage>
</organism>
<keyword evidence="3" id="KW-1185">Reference proteome</keyword>
<keyword evidence="2" id="KW-0255">Endonuclease</keyword>
<evidence type="ECO:0000313" key="3">
    <source>
        <dbReference type="Proteomes" id="UP000569914"/>
    </source>
</evidence>
<dbReference type="EMBL" id="JACCBU010000001">
    <property type="protein sequence ID" value="NYE70942.1"/>
    <property type="molecule type" value="Genomic_DNA"/>
</dbReference>
<dbReference type="AlphaFoldDB" id="A0A7Y9I619"/>
<evidence type="ECO:0000259" key="1">
    <source>
        <dbReference type="Pfam" id="PF03372"/>
    </source>
</evidence>
<dbReference type="Gene3D" id="3.60.10.10">
    <property type="entry name" value="Endonuclease/exonuclease/phosphatase"/>
    <property type="match status" value="1"/>
</dbReference>
<dbReference type="PANTHER" id="PTHR14859">
    <property type="entry name" value="CALCOFLUOR WHITE HYPERSENSITIVE PROTEIN PRECURSOR"/>
    <property type="match status" value="1"/>
</dbReference>
<accession>A0A7Y9I619</accession>
<dbReference type="PANTHER" id="PTHR14859:SF15">
    <property type="entry name" value="ENDONUCLEASE_EXONUCLEASE_PHOSPHATASE DOMAIN-CONTAINING PROTEIN"/>
    <property type="match status" value="1"/>
</dbReference>